<sequence length="151" mass="17263">MKLVYMNVHNMLEYRPLLATTMTLFTYKPGTSSFELLRKQLQPSHNLLASHYDIPGKDNTLLLTKQLIYCNLLQESACNSVPCAPQPVHRPCCLLAARHDNLKIEINEQASLARRLICYTIRLCFIANASILQPNHFELIDVHKRLPLPVP</sequence>
<name>A0A835L6C7_SPOEX</name>
<protein>
    <submittedName>
        <fullName evidence="1">Uncharacterized protein</fullName>
    </submittedName>
</protein>
<organism evidence="1 2">
    <name type="scientific">Spodoptera exigua</name>
    <name type="common">Beet armyworm</name>
    <name type="synonym">Noctua fulgens</name>
    <dbReference type="NCBI Taxonomy" id="7107"/>
    <lineage>
        <taxon>Eukaryota</taxon>
        <taxon>Metazoa</taxon>
        <taxon>Ecdysozoa</taxon>
        <taxon>Arthropoda</taxon>
        <taxon>Hexapoda</taxon>
        <taxon>Insecta</taxon>
        <taxon>Pterygota</taxon>
        <taxon>Neoptera</taxon>
        <taxon>Endopterygota</taxon>
        <taxon>Lepidoptera</taxon>
        <taxon>Glossata</taxon>
        <taxon>Ditrysia</taxon>
        <taxon>Noctuoidea</taxon>
        <taxon>Noctuidae</taxon>
        <taxon>Amphipyrinae</taxon>
        <taxon>Spodoptera</taxon>
    </lineage>
</organism>
<comment type="caution">
    <text evidence="1">The sequence shown here is derived from an EMBL/GenBank/DDBJ whole genome shotgun (WGS) entry which is preliminary data.</text>
</comment>
<keyword evidence="2" id="KW-1185">Reference proteome</keyword>
<gene>
    <name evidence="1" type="ORF">HW555_004131</name>
</gene>
<evidence type="ECO:0000313" key="1">
    <source>
        <dbReference type="EMBL" id="KAF9419204.1"/>
    </source>
</evidence>
<dbReference type="Proteomes" id="UP000648187">
    <property type="component" value="Unassembled WGS sequence"/>
</dbReference>
<reference evidence="1" key="1">
    <citation type="submission" date="2020-08" db="EMBL/GenBank/DDBJ databases">
        <title>Spodoptera exigua strain:BAW_Kor-Di-RS1 Genome sequencing and assembly.</title>
        <authorList>
            <person name="Kim J."/>
            <person name="Nam H.Y."/>
            <person name="Kwon M."/>
            <person name="Choi J.H."/>
            <person name="Cho S.R."/>
            <person name="Kim G.-H."/>
        </authorList>
    </citation>
    <scope>NUCLEOTIDE SEQUENCE</scope>
    <source>
        <strain evidence="1">BAW_Kor-Di-RS1</strain>
        <tissue evidence="1">Whole-body</tissue>
    </source>
</reference>
<dbReference type="EMBL" id="JACKWZ010000045">
    <property type="protein sequence ID" value="KAF9419204.1"/>
    <property type="molecule type" value="Genomic_DNA"/>
</dbReference>
<evidence type="ECO:0000313" key="2">
    <source>
        <dbReference type="Proteomes" id="UP000648187"/>
    </source>
</evidence>
<proteinExistence type="predicted"/>
<accession>A0A835L6C7</accession>
<dbReference type="AlphaFoldDB" id="A0A835L6C7"/>